<dbReference type="InterPro" id="IPR012334">
    <property type="entry name" value="Pectin_lyas_fold"/>
</dbReference>
<dbReference type="InterPro" id="IPR039448">
    <property type="entry name" value="Beta_helix"/>
</dbReference>
<protein>
    <submittedName>
        <fullName evidence="3">Right-handed parallel beta-helix repeat-containing protein</fullName>
    </submittedName>
</protein>
<organism evidence="3 4">
    <name type="scientific">Paenibacillus soyae</name>
    <dbReference type="NCBI Taxonomy" id="2969249"/>
    <lineage>
        <taxon>Bacteria</taxon>
        <taxon>Bacillati</taxon>
        <taxon>Bacillota</taxon>
        <taxon>Bacilli</taxon>
        <taxon>Bacillales</taxon>
        <taxon>Paenibacillaceae</taxon>
        <taxon>Paenibacillus</taxon>
    </lineage>
</organism>
<evidence type="ECO:0000256" key="1">
    <source>
        <dbReference type="SAM" id="MobiDB-lite"/>
    </source>
</evidence>
<feature type="region of interest" description="Disordered" evidence="1">
    <location>
        <begin position="487"/>
        <end position="506"/>
    </location>
</feature>
<dbReference type="Proteomes" id="UP001141950">
    <property type="component" value="Unassembled WGS sequence"/>
</dbReference>
<dbReference type="SUPFAM" id="SSF51126">
    <property type="entry name" value="Pectin lyase-like"/>
    <property type="match status" value="1"/>
</dbReference>
<feature type="compositionally biased region" description="Polar residues" evidence="1">
    <location>
        <begin position="488"/>
        <end position="506"/>
    </location>
</feature>
<name>A0A9X2MM00_9BACL</name>
<dbReference type="InterPro" id="IPR011050">
    <property type="entry name" value="Pectin_lyase_fold/virulence"/>
</dbReference>
<keyword evidence="4" id="KW-1185">Reference proteome</keyword>
<dbReference type="Gene3D" id="2.160.20.10">
    <property type="entry name" value="Single-stranded right-handed beta-helix, Pectin lyase-like"/>
    <property type="match status" value="1"/>
</dbReference>
<evidence type="ECO:0000313" key="3">
    <source>
        <dbReference type="EMBL" id="MCR2802517.1"/>
    </source>
</evidence>
<dbReference type="SMART" id="SM00710">
    <property type="entry name" value="PbH1"/>
    <property type="match status" value="4"/>
</dbReference>
<sequence length="530" mass="59135">MQITLKYGLTPHYNTIENNEIYNTHRGGIMLGGNYNVVQNNSIHDGTGLLDRKPLFPDSTRYGINQEDAYGDHSIIRNNLFYNVNHGILIGCWSAEIHNNLFYNLTGIAVNIYIMQSVHITQNQMYRCQTGIGLMTANLSTAVVYIENNILAYVTTQSLNGVGYEVWFERNTLIDVNTFFMQDDEKQICRGNRFFWTGNFSGIPFVTANRIESCIFIGLVAQREAYLRVYEHIGSVFSNIHARLETRNQTTKSESVMIRDCKFTNSILSNRVYLMKQRHVDIRLSKLTDSILKIGNINTPDQSATTTVTESEIVLTTSSYLILNESNSGHGWIEVNNSSIQINNAAFGYFVNNVYLSANTVSIFLKNNEITYTGATPLVLPNFYEQTKKTSIRVFVNARNQYLNMVLPSGEAGRYVDYDPAIEGLAPPSTGYWFKGDTYGNAAPVAGGYAGWICTTQGFASATPWRASTAVRIGDQINAGGRVYEARTSGTTGSTQPPWPNTSRGTVSDNGVTWQESGVLAQFRPYAPIS</sequence>
<evidence type="ECO:0000313" key="4">
    <source>
        <dbReference type="Proteomes" id="UP001141950"/>
    </source>
</evidence>
<evidence type="ECO:0000259" key="2">
    <source>
        <dbReference type="Pfam" id="PF13229"/>
    </source>
</evidence>
<feature type="domain" description="Right handed beta helix" evidence="2">
    <location>
        <begin position="14"/>
        <end position="138"/>
    </location>
</feature>
<comment type="caution">
    <text evidence="3">The sequence shown here is derived from an EMBL/GenBank/DDBJ whole genome shotgun (WGS) entry which is preliminary data.</text>
</comment>
<dbReference type="EMBL" id="JANIPJ010000001">
    <property type="protein sequence ID" value="MCR2802517.1"/>
    <property type="molecule type" value="Genomic_DNA"/>
</dbReference>
<proteinExistence type="predicted"/>
<gene>
    <name evidence="3" type="ORF">NQZ67_01360</name>
</gene>
<dbReference type="Pfam" id="PF13229">
    <property type="entry name" value="Beta_helix"/>
    <property type="match status" value="1"/>
</dbReference>
<reference evidence="3" key="1">
    <citation type="submission" date="2022-08" db="EMBL/GenBank/DDBJ databases">
        <title>The genomic sequence of strain Paenibacillus sp. SCIV0701.</title>
        <authorList>
            <person name="Zhao H."/>
        </authorList>
    </citation>
    <scope>NUCLEOTIDE SEQUENCE</scope>
    <source>
        <strain evidence="3">SCIV0701</strain>
    </source>
</reference>
<dbReference type="InterPro" id="IPR006626">
    <property type="entry name" value="PbH1"/>
</dbReference>
<dbReference type="AlphaFoldDB" id="A0A9X2MM00"/>
<accession>A0A9X2MM00</accession>